<protein>
    <recommendedName>
        <fullName evidence="5">Phosphatidate cytidylyltransferase</fullName>
    </recommendedName>
</protein>
<name>A0A0D0BNB2_9AGAR</name>
<evidence type="ECO:0000313" key="4">
    <source>
        <dbReference type="Proteomes" id="UP000053593"/>
    </source>
</evidence>
<gene>
    <name evidence="3" type="ORF">GYMLUDRAFT_182012</name>
</gene>
<dbReference type="GO" id="GO:0006654">
    <property type="term" value="P:phosphatidic acid biosynthetic process"/>
    <property type="evidence" value="ECO:0007669"/>
    <property type="project" value="TreeGrafter"/>
</dbReference>
<feature type="compositionally biased region" description="Low complexity" evidence="1">
    <location>
        <begin position="27"/>
        <end position="76"/>
    </location>
</feature>
<keyword evidence="4" id="KW-1185">Reference proteome</keyword>
<feature type="compositionally biased region" description="Basic and acidic residues" evidence="1">
    <location>
        <begin position="1"/>
        <end position="10"/>
    </location>
</feature>
<feature type="transmembrane region" description="Helical" evidence="2">
    <location>
        <begin position="278"/>
        <end position="307"/>
    </location>
</feature>
<dbReference type="HOGENOM" id="CLU_031477_1_1_1"/>
<feature type="compositionally biased region" description="Basic and acidic residues" evidence="1">
    <location>
        <begin position="142"/>
        <end position="165"/>
    </location>
</feature>
<keyword evidence="2" id="KW-0812">Transmembrane</keyword>
<evidence type="ECO:0008006" key="5">
    <source>
        <dbReference type="Google" id="ProtNLM"/>
    </source>
</evidence>
<evidence type="ECO:0000313" key="3">
    <source>
        <dbReference type="EMBL" id="KIK50964.1"/>
    </source>
</evidence>
<feature type="compositionally biased region" description="Basic residues" evidence="1">
    <location>
        <begin position="16"/>
        <end position="26"/>
    </location>
</feature>
<feature type="transmembrane region" description="Helical" evidence="2">
    <location>
        <begin position="342"/>
        <end position="365"/>
    </location>
</feature>
<accession>A0A0D0BNB2</accession>
<dbReference type="AlphaFoldDB" id="A0A0D0BNB2"/>
<evidence type="ECO:0000256" key="1">
    <source>
        <dbReference type="SAM" id="MobiDB-lite"/>
    </source>
</evidence>
<dbReference type="InterPro" id="IPR037997">
    <property type="entry name" value="Dgk1-like"/>
</dbReference>
<feature type="region of interest" description="Disordered" evidence="1">
    <location>
        <begin position="140"/>
        <end position="165"/>
    </location>
</feature>
<sequence length="454" mass="49010">MSAVSIDHRPTATPRRSARSGSRRTKSPSLTKSSLTSSSSFTTAALSSSLSSSAPESSAKVKSSSSSSSSSTVSKTSLKHRALSPEPSTHRLHTQVFDSESGTGFELSDITRKIINTIEGLTGARLDVMYLELFGIVTGSSSDDKSSEDGDDKGDRDVHEEEERQVEKELLAVNGRGHTPIVQRKVEKTGKAEKKKIDWEIPRKALHSSIGFLTLYLYLSPHTPTTVVRVLWAALCIIAPADYLRLRKGEFAERFERVYEKAVGWLMREGEKNSTNGVIWYILGVNFALTFYPLDVAVVGILILSWADTAASTFGRLWAGHWGYYTPRLPARLPLIPFISRFSLAGFLAASLTGATIAFGFWGWIVPMRGTGASTSVNGMPDATWTLEGGLTASPRGSGAGGWIEIGVLALWAGLVSGVAEALDLGSMDDNLTLPIISGACLWAFFGVLGWIRG</sequence>
<evidence type="ECO:0000256" key="2">
    <source>
        <dbReference type="SAM" id="Phobius"/>
    </source>
</evidence>
<dbReference type="EMBL" id="KN834877">
    <property type="protein sequence ID" value="KIK50964.1"/>
    <property type="molecule type" value="Genomic_DNA"/>
</dbReference>
<feature type="region of interest" description="Disordered" evidence="1">
    <location>
        <begin position="1"/>
        <end position="97"/>
    </location>
</feature>
<dbReference type="GO" id="GO:0005789">
    <property type="term" value="C:endoplasmic reticulum membrane"/>
    <property type="evidence" value="ECO:0007669"/>
    <property type="project" value="TreeGrafter"/>
</dbReference>
<organism evidence="3 4">
    <name type="scientific">Collybiopsis luxurians FD-317 M1</name>
    <dbReference type="NCBI Taxonomy" id="944289"/>
    <lineage>
        <taxon>Eukaryota</taxon>
        <taxon>Fungi</taxon>
        <taxon>Dikarya</taxon>
        <taxon>Basidiomycota</taxon>
        <taxon>Agaricomycotina</taxon>
        <taxon>Agaricomycetes</taxon>
        <taxon>Agaricomycetidae</taxon>
        <taxon>Agaricales</taxon>
        <taxon>Marasmiineae</taxon>
        <taxon>Omphalotaceae</taxon>
        <taxon>Collybiopsis</taxon>
        <taxon>Collybiopsis luxurians</taxon>
    </lineage>
</organism>
<reference evidence="3 4" key="1">
    <citation type="submission" date="2014-04" db="EMBL/GenBank/DDBJ databases">
        <title>Evolutionary Origins and Diversification of the Mycorrhizal Mutualists.</title>
        <authorList>
            <consortium name="DOE Joint Genome Institute"/>
            <consortium name="Mycorrhizal Genomics Consortium"/>
            <person name="Kohler A."/>
            <person name="Kuo A."/>
            <person name="Nagy L.G."/>
            <person name="Floudas D."/>
            <person name="Copeland A."/>
            <person name="Barry K.W."/>
            <person name="Cichocki N."/>
            <person name="Veneault-Fourrey C."/>
            <person name="LaButti K."/>
            <person name="Lindquist E.A."/>
            <person name="Lipzen A."/>
            <person name="Lundell T."/>
            <person name="Morin E."/>
            <person name="Murat C."/>
            <person name="Riley R."/>
            <person name="Ohm R."/>
            <person name="Sun H."/>
            <person name="Tunlid A."/>
            <person name="Henrissat B."/>
            <person name="Grigoriev I.V."/>
            <person name="Hibbett D.S."/>
            <person name="Martin F."/>
        </authorList>
    </citation>
    <scope>NUCLEOTIDE SEQUENCE [LARGE SCALE GENOMIC DNA]</scope>
    <source>
        <strain evidence="3 4">FD-317 M1</strain>
    </source>
</reference>
<dbReference type="PANTHER" id="PTHR31303">
    <property type="entry name" value="CTP-DEPENDENT DIACYLGLYCEROL KINASE 1"/>
    <property type="match status" value="1"/>
</dbReference>
<feature type="transmembrane region" description="Helical" evidence="2">
    <location>
        <begin position="400"/>
        <end position="420"/>
    </location>
</feature>
<dbReference type="OrthoDB" id="5673at2759"/>
<dbReference type="PANTHER" id="PTHR31303:SF1">
    <property type="entry name" value="CTP-DEPENDENT DIACYLGLYCEROL KINASE 1"/>
    <property type="match status" value="1"/>
</dbReference>
<feature type="transmembrane region" description="Helical" evidence="2">
    <location>
        <begin position="432"/>
        <end position="452"/>
    </location>
</feature>
<keyword evidence="2" id="KW-1133">Transmembrane helix</keyword>
<proteinExistence type="predicted"/>
<dbReference type="Proteomes" id="UP000053593">
    <property type="component" value="Unassembled WGS sequence"/>
</dbReference>
<dbReference type="GO" id="GO:0004143">
    <property type="term" value="F:ATP-dependent diacylglycerol kinase activity"/>
    <property type="evidence" value="ECO:0007669"/>
    <property type="project" value="InterPro"/>
</dbReference>
<keyword evidence="2" id="KW-0472">Membrane</keyword>